<feature type="region of interest" description="Disordered" evidence="1">
    <location>
        <begin position="111"/>
        <end position="135"/>
    </location>
</feature>
<evidence type="ECO:0000259" key="2">
    <source>
        <dbReference type="PROSITE" id="PS00028"/>
    </source>
</evidence>
<name>A0AAV2LTB5_KNICA</name>
<sequence>MIKPSVTDLSKEVRTNILCTVEGCGKILPNTPALNMHLVKSHRVKDGIVNPTVKKDVKGSQKLYCCPIDGCPRGPSRPFSQFSLVKQHFMKMHAEKKHKCSKLELHSSLMSTERDTKFRQNTDSPQLRKEKWRES</sequence>
<dbReference type="Proteomes" id="UP001497482">
    <property type="component" value="Chromosome 4"/>
</dbReference>
<dbReference type="InterPro" id="IPR013087">
    <property type="entry name" value="Znf_C2H2_type"/>
</dbReference>
<feature type="domain" description="C2H2-type" evidence="2">
    <location>
        <begin position="19"/>
        <end position="42"/>
    </location>
</feature>
<accession>A0AAV2LTB5</accession>
<feature type="compositionally biased region" description="Basic and acidic residues" evidence="1">
    <location>
        <begin position="112"/>
        <end position="135"/>
    </location>
</feature>
<dbReference type="EMBL" id="OZ035826">
    <property type="protein sequence ID" value="CAL1603994.1"/>
    <property type="molecule type" value="Genomic_DNA"/>
</dbReference>
<dbReference type="GO" id="GO:0000976">
    <property type="term" value="F:transcription cis-regulatory region binding"/>
    <property type="evidence" value="ECO:0007669"/>
    <property type="project" value="InterPro"/>
</dbReference>
<protein>
    <recommendedName>
        <fullName evidence="2">C2H2-type domain-containing protein</fullName>
    </recommendedName>
</protein>
<dbReference type="GO" id="GO:0000981">
    <property type="term" value="F:DNA-binding transcription factor activity, RNA polymerase II-specific"/>
    <property type="evidence" value="ECO:0007669"/>
    <property type="project" value="TreeGrafter"/>
</dbReference>
<gene>
    <name evidence="3" type="ORF">KC01_LOCUS31581</name>
</gene>
<evidence type="ECO:0000256" key="1">
    <source>
        <dbReference type="SAM" id="MobiDB-lite"/>
    </source>
</evidence>
<dbReference type="PROSITE" id="PS00028">
    <property type="entry name" value="ZINC_FINGER_C2H2_1"/>
    <property type="match status" value="1"/>
</dbReference>
<evidence type="ECO:0000313" key="4">
    <source>
        <dbReference type="Proteomes" id="UP001497482"/>
    </source>
</evidence>
<keyword evidence="4" id="KW-1185">Reference proteome</keyword>
<organism evidence="3 4">
    <name type="scientific">Knipowitschia caucasica</name>
    <name type="common">Caucasian dwarf goby</name>
    <name type="synonym">Pomatoschistus caucasicus</name>
    <dbReference type="NCBI Taxonomy" id="637954"/>
    <lineage>
        <taxon>Eukaryota</taxon>
        <taxon>Metazoa</taxon>
        <taxon>Chordata</taxon>
        <taxon>Craniata</taxon>
        <taxon>Vertebrata</taxon>
        <taxon>Euteleostomi</taxon>
        <taxon>Actinopterygii</taxon>
        <taxon>Neopterygii</taxon>
        <taxon>Teleostei</taxon>
        <taxon>Neoteleostei</taxon>
        <taxon>Acanthomorphata</taxon>
        <taxon>Gobiaria</taxon>
        <taxon>Gobiiformes</taxon>
        <taxon>Gobioidei</taxon>
        <taxon>Gobiidae</taxon>
        <taxon>Gobiinae</taxon>
        <taxon>Knipowitschia</taxon>
    </lineage>
</organism>
<proteinExistence type="predicted"/>
<dbReference type="PANTHER" id="PTHR46664">
    <property type="entry name" value="ATM INTERACTOR"/>
    <property type="match status" value="1"/>
</dbReference>
<dbReference type="GO" id="GO:0005634">
    <property type="term" value="C:nucleus"/>
    <property type="evidence" value="ECO:0007669"/>
    <property type="project" value="TreeGrafter"/>
</dbReference>
<reference evidence="3 4" key="1">
    <citation type="submission" date="2024-04" db="EMBL/GenBank/DDBJ databases">
        <authorList>
            <person name="Waldvogel A.-M."/>
            <person name="Schoenle A."/>
        </authorList>
    </citation>
    <scope>NUCLEOTIDE SEQUENCE [LARGE SCALE GENOMIC DNA]</scope>
</reference>
<dbReference type="Pfam" id="PF24757">
    <property type="entry name" value="C2H2_ASCIZ"/>
    <property type="match status" value="2"/>
</dbReference>
<dbReference type="PANTHER" id="PTHR46664:SF1">
    <property type="entry name" value="ATM INTERACTOR"/>
    <property type="match status" value="1"/>
</dbReference>
<dbReference type="GO" id="GO:0045944">
    <property type="term" value="P:positive regulation of transcription by RNA polymerase II"/>
    <property type="evidence" value="ECO:0007669"/>
    <property type="project" value="InterPro"/>
</dbReference>
<dbReference type="InterPro" id="IPR056545">
    <property type="entry name" value="C2H2_ASCIZ_1st_2nd"/>
</dbReference>
<dbReference type="AlphaFoldDB" id="A0AAV2LTB5"/>
<dbReference type="SMART" id="SM00355">
    <property type="entry name" value="ZnF_C2H2"/>
    <property type="match status" value="2"/>
</dbReference>
<evidence type="ECO:0000313" key="3">
    <source>
        <dbReference type="EMBL" id="CAL1603994.1"/>
    </source>
</evidence>
<dbReference type="InterPro" id="IPR055303">
    <property type="entry name" value="ATMIN"/>
</dbReference>